<evidence type="ECO:0000256" key="3">
    <source>
        <dbReference type="ARBA" id="ARBA00022771"/>
    </source>
</evidence>
<feature type="domain" description="C2H2-type" evidence="7">
    <location>
        <begin position="118"/>
        <end position="147"/>
    </location>
</feature>
<dbReference type="Pfam" id="PF00096">
    <property type="entry name" value="zf-C2H2"/>
    <property type="match status" value="1"/>
</dbReference>
<gene>
    <name evidence="9" type="primary">LOC132535537</name>
</gene>
<feature type="region of interest" description="Disordered" evidence="6">
    <location>
        <begin position="1"/>
        <end position="108"/>
    </location>
</feature>
<dbReference type="SMART" id="SM00355">
    <property type="entry name" value="ZnF_C2H2"/>
    <property type="match status" value="2"/>
</dbReference>
<dbReference type="PROSITE" id="PS00028">
    <property type="entry name" value="ZINC_FINGER_C2H2_1"/>
    <property type="match status" value="2"/>
</dbReference>
<proteinExistence type="predicted"/>
<keyword evidence="1" id="KW-0479">Metal-binding</keyword>
<accession>A0ABM3WM82</accession>
<evidence type="ECO:0000313" key="8">
    <source>
        <dbReference type="Proteomes" id="UP001652624"/>
    </source>
</evidence>
<dbReference type="InterPro" id="IPR036236">
    <property type="entry name" value="Znf_C2H2_sf"/>
</dbReference>
<dbReference type="PROSITE" id="PS50157">
    <property type="entry name" value="ZINC_FINGER_C2H2_2"/>
    <property type="match status" value="2"/>
</dbReference>
<evidence type="ECO:0000313" key="9">
    <source>
        <dbReference type="RefSeq" id="XP_060037683.1"/>
    </source>
</evidence>
<feature type="compositionally biased region" description="Polar residues" evidence="6">
    <location>
        <begin position="73"/>
        <end position="90"/>
    </location>
</feature>
<evidence type="ECO:0000256" key="2">
    <source>
        <dbReference type="ARBA" id="ARBA00022737"/>
    </source>
</evidence>
<dbReference type="PANTHER" id="PTHR23235">
    <property type="entry name" value="KRUEPPEL-LIKE TRANSCRIPTION FACTOR"/>
    <property type="match status" value="1"/>
</dbReference>
<feature type="domain" description="C2H2-type" evidence="7">
    <location>
        <begin position="148"/>
        <end position="177"/>
    </location>
</feature>
<evidence type="ECO:0000256" key="1">
    <source>
        <dbReference type="ARBA" id="ARBA00022723"/>
    </source>
</evidence>
<keyword evidence="4" id="KW-0862">Zinc</keyword>
<dbReference type="SUPFAM" id="SSF57667">
    <property type="entry name" value="beta-beta-alpha zinc fingers"/>
    <property type="match status" value="2"/>
</dbReference>
<dbReference type="RefSeq" id="XP_060037683.1">
    <property type="nucleotide sequence ID" value="XM_060181700.1"/>
</dbReference>
<dbReference type="Gene3D" id="3.30.160.60">
    <property type="entry name" value="Classic Zinc Finger"/>
    <property type="match status" value="2"/>
</dbReference>
<evidence type="ECO:0000259" key="7">
    <source>
        <dbReference type="PROSITE" id="PS50157"/>
    </source>
</evidence>
<keyword evidence="8" id="KW-1185">Reference proteome</keyword>
<dbReference type="InterPro" id="IPR013087">
    <property type="entry name" value="Znf_C2H2_type"/>
</dbReference>
<reference evidence="9" key="1">
    <citation type="submission" date="2025-08" db="UniProtKB">
        <authorList>
            <consortium name="RefSeq"/>
        </authorList>
    </citation>
    <scope>IDENTIFICATION</scope>
</reference>
<name>A0ABM3WM82_ERIEU</name>
<protein>
    <submittedName>
        <fullName evidence="9">Kruppel-like factor 18</fullName>
    </submittedName>
</protein>
<organism evidence="8 9">
    <name type="scientific">Erinaceus europaeus</name>
    <name type="common">Western European hedgehog</name>
    <dbReference type="NCBI Taxonomy" id="9365"/>
    <lineage>
        <taxon>Eukaryota</taxon>
        <taxon>Metazoa</taxon>
        <taxon>Chordata</taxon>
        <taxon>Craniata</taxon>
        <taxon>Vertebrata</taxon>
        <taxon>Euteleostomi</taxon>
        <taxon>Mammalia</taxon>
        <taxon>Eutheria</taxon>
        <taxon>Laurasiatheria</taxon>
        <taxon>Eulipotyphla</taxon>
        <taxon>Erinaceidae</taxon>
        <taxon>Erinaceinae</taxon>
        <taxon>Erinaceus</taxon>
    </lineage>
</organism>
<dbReference type="PANTHER" id="PTHR23235:SF120">
    <property type="entry name" value="KRUPPEL-LIKE FACTOR 15"/>
    <property type="match status" value="1"/>
</dbReference>
<sequence>MNLTGKHTLSESQVNFESNSQNPHEGQIASVTGDDEQTFIASQTISEKETMTPNDSLKNAFTEDHNCCESSGRPCQSSQSPSQNVASPSLMQEEAPEKQKLEVKRHKSFKSQDRPRPFLCTYENCGKSYFKASQLKEHMNTHTGEKPFICDVKWCKKKYTYSRDLYRHKKWHSKEHL</sequence>
<evidence type="ECO:0000256" key="4">
    <source>
        <dbReference type="ARBA" id="ARBA00022833"/>
    </source>
</evidence>
<feature type="compositionally biased region" description="Polar residues" evidence="6">
    <location>
        <begin position="39"/>
        <end position="59"/>
    </location>
</feature>
<keyword evidence="2" id="KW-0677">Repeat</keyword>
<dbReference type="Proteomes" id="UP001652624">
    <property type="component" value="Chromosome 23"/>
</dbReference>
<dbReference type="GeneID" id="132535537"/>
<evidence type="ECO:0000256" key="6">
    <source>
        <dbReference type="SAM" id="MobiDB-lite"/>
    </source>
</evidence>
<feature type="compositionally biased region" description="Polar residues" evidence="6">
    <location>
        <begin position="1"/>
        <end position="24"/>
    </location>
</feature>
<keyword evidence="3 5" id="KW-0863">Zinc-finger</keyword>
<evidence type="ECO:0000256" key="5">
    <source>
        <dbReference type="PROSITE-ProRule" id="PRU00042"/>
    </source>
</evidence>